<dbReference type="PANTHER" id="PTHR46732">
    <property type="entry name" value="ATP-DEPENDENT PROTEASE LA (LON) DOMAIN PROTEIN"/>
    <property type="match status" value="1"/>
</dbReference>
<dbReference type="SUPFAM" id="SSF88697">
    <property type="entry name" value="PUA domain-like"/>
    <property type="match status" value="1"/>
</dbReference>
<dbReference type="InterPro" id="IPR003111">
    <property type="entry name" value="Lon_prtase_N"/>
</dbReference>
<reference evidence="2" key="1">
    <citation type="submission" date="2020-05" db="EMBL/GenBank/DDBJ databases">
        <authorList>
            <person name="Chiriac C."/>
            <person name="Salcher M."/>
            <person name="Ghai R."/>
            <person name="Kavagutti S V."/>
        </authorList>
    </citation>
    <scope>NUCLEOTIDE SEQUENCE</scope>
</reference>
<dbReference type="PROSITE" id="PS51787">
    <property type="entry name" value="LON_N"/>
    <property type="match status" value="1"/>
</dbReference>
<evidence type="ECO:0000259" key="1">
    <source>
        <dbReference type="PROSITE" id="PS51787"/>
    </source>
</evidence>
<organism evidence="2">
    <name type="scientific">freshwater metagenome</name>
    <dbReference type="NCBI Taxonomy" id="449393"/>
    <lineage>
        <taxon>unclassified sequences</taxon>
        <taxon>metagenomes</taxon>
        <taxon>ecological metagenomes</taxon>
    </lineage>
</organism>
<dbReference type="Pfam" id="PF02190">
    <property type="entry name" value="LON_substr_bdg"/>
    <property type="match status" value="1"/>
</dbReference>
<dbReference type="SMART" id="SM00464">
    <property type="entry name" value="LON"/>
    <property type="match status" value="1"/>
</dbReference>
<name>A0A6J6ECL5_9ZZZZ</name>
<proteinExistence type="predicted"/>
<dbReference type="InterPro" id="IPR046336">
    <property type="entry name" value="Lon_prtase_N_sf"/>
</dbReference>
<dbReference type="PANTHER" id="PTHR46732:SF8">
    <property type="entry name" value="ATP-DEPENDENT PROTEASE LA (LON) DOMAIN PROTEIN"/>
    <property type="match status" value="1"/>
</dbReference>
<sequence length="206" mass="22489">MTVLPMFPLGSVLFPAMPLALRVFEERYLKMMGAILEDETPRFGVVLIERGSEVGGGEKRFDHGTVAQVLQVEAPDGPLAVVARGTARFRVLEWLPEDPYPMARVEFLEGFDVADGGPGLEAAEKLVRDTLAYVAEVGAHDSWPSDLELSDDPAEKAWQLAGIAPLGPLDHYDFLVAETFQDLLATLSATVADALETFRLSRESSE</sequence>
<feature type="domain" description="Lon N-terminal" evidence="1">
    <location>
        <begin position="1"/>
        <end position="195"/>
    </location>
</feature>
<evidence type="ECO:0000313" key="2">
    <source>
        <dbReference type="EMBL" id="CAB4572003.1"/>
    </source>
</evidence>
<dbReference type="EMBL" id="CAEZTM010000031">
    <property type="protein sequence ID" value="CAB4572003.1"/>
    <property type="molecule type" value="Genomic_DNA"/>
</dbReference>
<dbReference type="Gene3D" id="2.30.130.40">
    <property type="entry name" value="LON domain-like"/>
    <property type="match status" value="1"/>
</dbReference>
<dbReference type="InterPro" id="IPR015947">
    <property type="entry name" value="PUA-like_sf"/>
</dbReference>
<gene>
    <name evidence="2" type="ORF">UFOPK1684_00787</name>
</gene>
<dbReference type="AlphaFoldDB" id="A0A6J6ECL5"/>
<protein>
    <submittedName>
        <fullName evidence="2">Unannotated protein</fullName>
    </submittedName>
</protein>
<accession>A0A6J6ECL5</accession>